<keyword evidence="1" id="KW-0175">Coiled coil</keyword>
<feature type="coiled-coil region" evidence="1">
    <location>
        <begin position="196"/>
        <end position="223"/>
    </location>
</feature>
<keyword evidence="2" id="KW-0472">Membrane</keyword>
<dbReference type="AlphaFoldDB" id="A0A2S2NZW6"/>
<evidence type="ECO:0000313" key="3">
    <source>
        <dbReference type="EMBL" id="MBY22498.1"/>
    </source>
</evidence>
<keyword evidence="2" id="KW-1133">Transmembrane helix</keyword>
<reference evidence="3" key="1">
    <citation type="submission" date="2018-04" db="EMBL/GenBank/DDBJ databases">
        <title>Transcriptome of Schizaphis graminum biotype I.</title>
        <authorList>
            <person name="Scully E.D."/>
            <person name="Geib S.M."/>
            <person name="Palmer N.A."/>
            <person name="Koch K."/>
            <person name="Bradshaw J."/>
            <person name="Heng-Moss T."/>
            <person name="Sarath G."/>
        </authorList>
    </citation>
    <scope>NUCLEOTIDE SEQUENCE</scope>
</reference>
<dbReference type="EMBL" id="GGMR01009879">
    <property type="protein sequence ID" value="MBY22498.1"/>
    <property type="molecule type" value="Transcribed_RNA"/>
</dbReference>
<evidence type="ECO:0000256" key="1">
    <source>
        <dbReference type="SAM" id="Coils"/>
    </source>
</evidence>
<protein>
    <submittedName>
        <fullName evidence="3">Uncharacterized protein</fullName>
    </submittedName>
</protein>
<organism evidence="3">
    <name type="scientific">Schizaphis graminum</name>
    <name type="common">Green bug aphid</name>
    <dbReference type="NCBI Taxonomy" id="13262"/>
    <lineage>
        <taxon>Eukaryota</taxon>
        <taxon>Metazoa</taxon>
        <taxon>Ecdysozoa</taxon>
        <taxon>Arthropoda</taxon>
        <taxon>Hexapoda</taxon>
        <taxon>Insecta</taxon>
        <taxon>Pterygota</taxon>
        <taxon>Neoptera</taxon>
        <taxon>Paraneoptera</taxon>
        <taxon>Hemiptera</taxon>
        <taxon>Sternorrhyncha</taxon>
        <taxon>Aphidomorpha</taxon>
        <taxon>Aphidoidea</taxon>
        <taxon>Aphididae</taxon>
        <taxon>Aphidini</taxon>
        <taxon>Schizaphis</taxon>
    </lineage>
</organism>
<feature type="transmembrane region" description="Helical" evidence="2">
    <location>
        <begin position="13"/>
        <end position="32"/>
    </location>
</feature>
<keyword evidence="2" id="KW-0812">Transmembrane</keyword>
<accession>A0A2S2NZW6</accession>
<proteinExistence type="predicted"/>
<name>A0A2S2NZW6_SCHGA</name>
<sequence>MNSLLVIIESWRISIKIVLYVLVILSQSFFIVHDKNRILQKHAVPTIIIGRVKGAKTVFSELKEEMIQPTSFIGGSSNLQMKRILVKVTDNSELEHGNLPLIDLELNKSMANISTDAVNSSTNIAEITDNSEPINSTLQLINNDLDRSMVNASPDRFESFNSSIPTVEEKLKSAYLTASKTSVDDTPRRSFLKYGIRQLLNEIQIKNSKLKALQQTIRRQDKKIVVMSKIIKNLKK</sequence>
<gene>
    <name evidence="3" type="ORF">g.126068</name>
</gene>
<evidence type="ECO:0000256" key="2">
    <source>
        <dbReference type="SAM" id="Phobius"/>
    </source>
</evidence>